<dbReference type="OrthoDB" id="9805142at2"/>
<dbReference type="GO" id="GO:0043546">
    <property type="term" value="F:molybdopterin cofactor binding"/>
    <property type="evidence" value="ECO:0007669"/>
    <property type="project" value="InterPro"/>
</dbReference>
<dbReference type="PROSITE" id="PS00551">
    <property type="entry name" value="MOLYBDOPTERIN_PROK_1"/>
    <property type="match status" value="1"/>
</dbReference>
<evidence type="ECO:0000256" key="7">
    <source>
        <dbReference type="ARBA" id="ARBA00023002"/>
    </source>
</evidence>
<comment type="cofactor">
    <cofactor evidence="2">
        <name>[4Fe-4S] cluster</name>
        <dbReference type="ChEBI" id="CHEBI:49883"/>
    </cofactor>
</comment>
<dbReference type="GO" id="GO:0046872">
    <property type="term" value="F:metal ion binding"/>
    <property type="evidence" value="ECO:0007669"/>
    <property type="project" value="UniProtKB-KW"/>
</dbReference>
<protein>
    <submittedName>
        <fullName evidence="12">Nitrate reductase catalytic subunit</fullName>
    </submittedName>
</protein>
<keyword evidence="6" id="KW-0479">Metal-binding</keyword>
<sequence>MVGDIILARDGHLTRQLLLEPAKFGLGKTRQSESPDATTTSVCGFCSTGCGLEIHLKEGRSVNLTPSTDWPVNLGMACPKGWEALNVLQSSDRATRPLRRGASGELEPTSWDEALHYFCQQMKGVQSRHGNDAVAFLSTGQIATEEMAFLGSLAKFGMGMQHGDGNTRQCMATAATAYKESFGFDAPPFSYADFEESDTLIFVGSNICIAHPILWERVLRNRHQPEIIAIDPRLTETAQAATSHLKIQPKSDLTLLYAVANYLIQKDWIDREFIAAHTNDFEPFAQHVQSYTIERAMELTGLSEQAIVELAEKIHRGQRVSFWWTMGVNQSHEGVRTAQAIINLALMTGNIGRPGTGANSITGQCNAMGSRLFSNTTNLLGGHSFTNEADRQKVAGILEIPIERIPTENSWAYDQIIEGIRQEKIKGLWVIATNPAHSWIHQNDLQEIFQKLDFLVVQDMYSNTETAQLADLVLPAAAWGEKEGTFINSERRYGLHKKVSPAPGEALADFQIFRAVADYWGCGEMFSKWTEPERVFETMQQLSEGQPCDISGIAGYAELDDRRGVQWPCATGETDRSVERRLFETGRFYHADEKAKFIFEDSRRPGETADDEFPFVLLTGRGAAAQWHTQTRTAKSSVLRKLYPNVLQVDLHPADAKALGIAPHELIHVESRRGIVQAHANLTAAVGRGQVFMPMHWDTVNQLTFAEFDPYSRQPSYKNAAVRLRRRQDV</sequence>
<comment type="cofactor">
    <cofactor evidence="1">
        <name>Mo-bis(molybdopterin guanine dinucleotide)</name>
        <dbReference type="ChEBI" id="CHEBI:60539"/>
    </cofactor>
</comment>
<keyword evidence="4" id="KW-0004">4Fe-4S</keyword>
<dbReference type="PANTHER" id="PTHR43105">
    <property type="entry name" value="RESPIRATORY NITRATE REDUCTASE"/>
    <property type="match status" value="1"/>
</dbReference>
<dbReference type="CDD" id="cd02791">
    <property type="entry name" value="MopB_CT_Nitrate-R-NapA-like"/>
    <property type="match status" value="1"/>
</dbReference>
<comment type="similarity">
    <text evidence="3">Belongs to the prokaryotic molybdopterin-containing oxidoreductase family. NasA/NapA/NarB subfamily.</text>
</comment>
<dbReference type="Gene3D" id="3.40.228.10">
    <property type="entry name" value="Dimethylsulfoxide Reductase, domain 2"/>
    <property type="match status" value="1"/>
</dbReference>
<dbReference type="Proteomes" id="UP000004358">
    <property type="component" value="Unassembled WGS sequence"/>
</dbReference>
<dbReference type="InterPro" id="IPR006963">
    <property type="entry name" value="Mopterin_OxRdtase_4Fe-4S_dom"/>
</dbReference>
<feature type="domain" description="4Fe-4S Mo/W bis-MGD-type" evidence="11">
    <location>
        <begin position="36"/>
        <end position="92"/>
    </location>
</feature>
<dbReference type="EMBL" id="AANZ01000026">
    <property type="protein sequence ID" value="EAQ77914.1"/>
    <property type="molecule type" value="Genomic_DNA"/>
</dbReference>
<dbReference type="eggNOG" id="COG0243">
    <property type="taxonomic scope" value="Bacteria"/>
</dbReference>
<dbReference type="Pfam" id="PF04879">
    <property type="entry name" value="Molybdop_Fe4S4"/>
    <property type="match status" value="1"/>
</dbReference>
<evidence type="ECO:0000256" key="1">
    <source>
        <dbReference type="ARBA" id="ARBA00001942"/>
    </source>
</evidence>
<dbReference type="SUPFAM" id="SSF50692">
    <property type="entry name" value="ADC-like"/>
    <property type="match status" value="1"/>
</dbReference>
<dbReference type="InterPro" id="IPR006656">
    <property type="entry name" value="Mopterin_OxRdtase"/>
</dbReference>
<dbReference type="GO" id="GO:0045333">
    <property type="term" value="P:cellular respiration"/>
    <property type="evidence" value="ECO:0007669"/>
    <property type="project" value="UniProtKB-ARBA"/>
</dbReference>
<gene>
    <name evidence="12" type="ORF">DSM3645_27086</name>
</gene>
<dbReference type="Gene3D" id="3.40.50.740">
    <property type="match status" value="1"/>
</dbReference>
<dbReference type="InterPro" id="IPR006655">
    <property type="entry name" value="Mopterin_OxRdtase_prok_CS"/>
</dbReference>
<dbReference type="InterPro" id="IPR041957">
    <property type="entry name" value="CT_Nitrate-R-NapA-like"/>
</dbReference>
<dbReference type="RefSeq" id="WP_002653311.1">
    <property type="nucleotide sequence ID" value="NZ_CH672376.1"/>
</dbReference>
<dbReference type="STRING" id="314230.DSM3645_27086"/>
<organism evidence="12 13">
    <name type="scientific">Blastopirellula marina DSM 3645</name>
    <dbReference type="NCBI Taxonomy" id="314230"/>
    <lineage>
        <taxon>Bacteria</taxon>
        <taxon>Pseudomonadati</taxon>
        <taxon>Planctomycetota</taxon>
        <taxon>Planctomycetia</taxon>
        <taxon>Pirellulales</taxon>
        <taxon>Pirellulaceae</taxon>
        <taxon>Blastopirellula</taxon>
    </lineage>
</organism>
<evidence type="ECO:0000313" key="12">
    <source>
        <dbReference type="EMBL" id="EAQ77914.1"/>
    </source>
</evidence>
<dbReference type="GO" id="GO:0051539">
    <property type="term" value="F:4 iron, 4 sulfur cluster binding"/>
    <property type="evidence" value="ECO:0007669"/>
    <property type="project" value="UniProtKB-KW"/>
</dbReference>
<dbReference type="Gene3D" id="2.40.40.20">
    <property type="match status" value="1"/>
</dbReference>
<dbReference type="GO" id="GO:0042128">
    <property type="term" value="P:nitrate assimilation"/>
    <property type="evidence" value="ECO:0007669"/>
    <property type="project" value="UniProtKB-KW"/>
</dbReference>
<dbReference type="PROSITE" id="PS00490">
    <property type="entry name" value="MOLYBDOPTERIN_PROK_2"/>
    <property type="match status" value="1"/>
</dbReference>
<comment type="caution">
    <text evidence="12">The sequence shown here is derived from an EMBL/GenBank/DDBJ whole genome shotgun (WGS) entry which is preliminary data.</text>
</comment>
<dbReference type="Pfam" id="PF01568">
    <property type="entry name" value="Molydop_binding"/>
    <property type="match status" value="1"/>
</dbReference>
<dbReference type="PROSITE" id="PS51669">
    <property type="entry name" value="4FE4S_MOW_BIS_MGD"/>
    <property type="match status" value="1"/>
</dbReference>
<keyword evidence="5" id="KW-0500">Molybdenum</keyword>
<dbReference type="CDD" id="cd02754">
    <property type="entry name" value="MopB_Nitrate-R-NapA-like"/>
    <property type="match status" value="1"/>
</dbReference>
<evidence type="ECO:0000256" key="4">
    <source>
        <dbReference type="ARBA" id="ARBA00022485"/>
    </source>
</evidence>
<keyword evidence="7" id="KW-0560">Oxidoreductase</keyword>
<name>A3ZZX0_9BACT</name>
<dbReference type="SMART" id="SM00926">
    <property type="entry name" value="Molybdop_Fe4S4"/>
    <property type="match status" value="1"/>
</dbReference>
<dbReference type="GO" id="GO:0016020">
    <property type="term" value="C:membrane"/>
    <property type="evidence" value="ECO:0007669"/>
    <property type="project" value="TreeGrafter"/>
</dbReference>
<evidence type="ECO:0000256" key="9">
    <source>
        <dbReference type="ARBA" id="ARBA00023014"/>
    </source>
</evidence>
<evidence type="ECO:0000259" key="11">
    <source>
        <dbReference type="PROSITE" id="PS51669"/>
    </source>
</evidence>
<dbReference type="AlphaFoldDB" id="A3ZZX0"/>
<accession>A3ZZX0</accession>
<proteinExistence type="inferred from homology"/>
<evidence type="ECO:0000256" key="3">
    <source>
        <dbReference type="ARBA" id="ARBA00008747"/>
    </source>
</evidence>
<dbReference type="Pfam" id="PF00384">
    <property type="entry name" value="Molybdopterin"/>
    <property type="match status" value="1"/>
</dbReference>
<evidence type="ECO:0000256" key="8">
    <source>
        <dbReference type="ARBA" id="ARBA00023004"/>
    </source>
</evidence>
<evidence type="ECO:0000256" key="2">
    <source>
        <dbReference type="ARBA" id="ARBA00001966"/>
    </source>
</evidence>
<dbReference type="HOGENOM" id="CLU_000422_13_4_0"/>
<keyword evidence="10" id="KW-0534">Nitrate assimilation</keyword>
<dbReference type="PANTHER" id="PTHR43105:SF10">
    <property type="entry name" value="NADH-QUINONE OXIDOREDUCTASE SUBUNIT G"/>
    <property type="match status" value="1"/>
</dbReference>
<dbReference type="InterPro" id="IPR006657">
    <property type="entry name" value="MoPterin_dinucl-bd_dom"/>
</dbReference>
<reference evidence="12 13" key="1">
    <citation type="submission" date="2006-02" db="EMBL/GenBank/DDBJ databases">
        <authorList>
            <person name="Amann R."/>
            <person name="Ferriera S."/>
            <person name="Johnson J."/>
            <person name="Kravitz S."/>
            <person name="Halpern A."/>
            <person name="Remington K."/>
            <person name="Beeson K."/>
            <person name="Tran B."/>
            <person name="Rogers Y.-H."/>
            <person name="Friedman R."/>
            <person name="Venter J.C."/>
        </authorList>
    </citation>
    <scope>NUCLEOTIDE SEQUENCE [LARGE SCALE GENOMIC DNA]</scope>
    <source>
        <strain evidence="12 13">DSM 3645</strain>
    </source>
</reference>
<dbReference type="InterPro" id="IPR050123">
    <property type="entry name" value="Prok_molybdopt-oxidoreductase"/>
</dbReference>
<keyword evidence="9" id="KW-0411">Iron-sulfur</keyword>
<evidence type="ECO:0000256" key="6">
    <source>
        <dbReference type="ARBA" id="ARBA00022723"/>
    </source>
</evidence>
<dbReference type="InterPro" id="IPR009010">
    <property type="entry name" value="Asp_de-COase-like_dom_sf"/>
</dbReference>
<dbReference type="PIRSF" id="PIRSF000144">
    <property type="entry name" value="CbbBc"/>
    <property type="match status" value="1"/>
</dbReference>
<evidence type="ECO:0000256" key="10">
    <source>
        <dbReference type="ARBA" id="ARBA00023063"/>
    </source>
</evidence>
<keyword evidence="8" id="KW-0408">Iron</keyword>
<dbReference type="InterPro" id="IPR027467">
    <property type="entry name" value="MopterinOxRdtase_cofactor_BS"/>
</dbReference>
<dbReference type="SUPFAM" id="SSF53706">
    <property type="entry name" value="Formate dehydrogenase/DMSO reductase, domains 1-3"/>
    <property type="match status" value="1"/>
</dbReference>
<evidence type="ECO:0000256" key="5">
    <source>
        <dbReference type="ARBA" id="ARBA00022505"/>
    </source>
</evidence>
<dbReference type="Gene3D" id="2.20.25.90">
    <property type="entry name" value="ADC-like domains"/>
    <property type="match status" value="1"/>
</dbReference>
<dbReference type="GO" id="GO:0016491">
    <property type="term" value="F:oxidoreductase activity"/>
    <property type="evidence" value="ECO:0007669"/>
    <property type="project" value="UniProtKB-KW"/>
</dbReference>
<evidence type="ECO:0000313" key="13">
    <source>
        <dbReference type="Proteomes" id="UP000004358"/>
    </source>
</evidence>